<evidence type="ECO:0000313" key="1">
    <source>
        <dbReference type="EMBL" id="QOR55840.1"/>
    </source>
</evidence>
<dbReference type="EMBL" id="MN428445">
    <property type="protein sequence ID" value="QOR55840.1"/>
    <property type="molecule type" value="Genomic_DNA"/>
</dbReference>
<sequence length="49" mass="6120">MYFILVFLLFFYIEKILQHTKQIYTNHGQLCICKINKYKYGYSVNIFYR</sequence>
<name>A0A7M1RRV8_SWPV</name>
<proteinExistence type="predicted"/>
<protein>
    <submittedName>
        <fullName evidence="1">Putative ORF20 protein</fullName>
    </submittedName>
</protein>
<reference evidence="1" key="1">
    <citation type="submission" date="2019-09" db="EMBL/GenBank/DDBJ databases">
        <title>Molecular characterization of swinepox virus isolated from an organized farm.</title>
        <authorList>
            <person name="Sharma G.K."/>
            <person name="Deol P."/>
            <person name="Chaple A.R."/>
            <person name="Mahajan S."/>
            <person name="Chander V."/>
            <person name="Nandi S."/>
            <person name="Gupta V.K."/>
        </authorList>
    </citation>
    <scope>NUCLEOTIDE SEQUENCE</scope>
    <source>
        <strain evidence="1">CAD82/18</strain>
    </source>
</reference>
<accession>A0A7M1RRV8</accession>
<organism evidence="1">
    <name type="scientific">Swinepox virus</name>
    <name type="common">SWPV</name>
    <dbReference type="NCBI Taxonomy" id="10276"/>
    <lineage>
        <taxon>Viruses</taxon>
        <taxon>Varidnaviria</taxon>
        <taxon>Bamfordvirae</taxon>
        <taxon>Nucleocytoviricota</taxon>
        <taxon>Pokkesviricetes</taxon>
        <taxon>Chitovirales</taxon>
        <taxon>Poxviridae</taxon>
        <taxon>Chordopoxvirinae</taxon>
        <taxon>Suipoxvirus</taxon>
        <taxon>Suipoxvirus swinepox</taxon>
    </lineage>
</organism>
<organismHost>
    <name type="scientific">Sus scrofa</name>
    <name type="common">Pig</name>
    <dbReference type="NCBI Taxonomy" id="9823"/>
</organismHost>